<accession>A0ABP6PBK0</accession>
<comment type="caution">
    <text evidence="2">The sequence shown here is derived from an EMBL/GenBank/DDBJ whole genome shotgun (WGS) entry which is preliminary data.</text>
</comment>
<protein>
    <recommendedName>
        <fullName evidence="4">Lycopene cyclase domain-containing protein</fullName>
    </recommendedName>
</protein>
<feature type="transmembrane region" description="Helical" evidence="1">
    <location>
        <begin position="78"/>
        <end position="97"/>
    </location>
</feature>
<dbReference type="EMBL" id="BAAAVV010000005">
    <property type="protein sequence ID" value="GAA3171843.1"/>
    <property type="molecule type" value="Genomic_DNA"/>
</dbReference>
<feature type="transmembrane region" description="Helical" evidence="1">
    <location>
        <begin position="6"/>
        <end position="22"/>
    </location>
</feature>
<dbReference type="RefSeq" id="WP_344689401.1">
    <property type="nucleotide sequence ID" value="NZ_BAAAVV010000005.1"/>
</dbReference>
<keyword evidence="3" id="KW-1185">Reference proteome</keyword>
<dbReference type="Proteomes" id="UP001499924">
    <property type="component" value="Unassembled WGS sequence"/>
</dbReference>
<keyword evidence="1" id="KW-0812">Transmembrane</keyword>
<name>A0ABP6PBK0_9ACTN</name>
<evidence type="ECO:0008006" key="4">
    <source>
        <dbReference type="Google" id="ProtNLM"/>
    </source>
</evidence>
<evidence type="ECO:0000313" key="2">
    <source>
        <dbReference type="EMBL" id="GAA3171843.1"/>
    </source>
</evidence>
<feature type="transmembrane region" description="Helical" evidence="1">
    <location>
        <begin position="29"/>
        <end position="45"/>
    </location>
</feature>
<evidence type="ECO:0000313" key="3">
    <source>
        <dbReference type="Proteomes" id="UP001499924"/>
    </source>
</evidence>
<proteinExistence type="predicted"/>
<gene>
    <name evidence="2" type="ORF">GCM10010531_26610</name>
</gene>
<organism evidence="2 3">
    <name type="scientific">Blastococcus jejuensis</name>
    <dbReference type="NCBI Taxonomy" id="351224"/>
    <lineage>
        <taxon>Bacteria</taxon>
        <taxon>Bacillati</taxon>
        <taxon>Actinomycetota</taxon>
        <taxon>Actinomycetes</taxon>
        <taxon>Geodermatophilales</taxon>
        <taxon>Geodermatophilaceae</taxon>
        <taxon>Blastococcus</taxon>
    </lineage>
</organism>
<reference evidence="3" key="1">
    <citation type="journal article" date="2019" name="Int. J. Syst. Evol. Microbiol.">
        <title>The Global Catalogue of Microorganisms (GCM) 10K type strain sequencing project: providing services to taxonomists for standard genome sequencing and annotation.</title>
        <authorList>
            <consortium name="The Broad Institute Genomics Platform"/>
            <consortium name="The Broad Institute Genome Sequencing Center for Infectious Disease"/>
            <person name="Wu L."/>
            <person name="Ma J."/>
        </authorList>
    </citation>
    <scope>NUCLEOTIDE SEQUENCE [LARGE SCALE GENOMIC DNA]</scope>
    <source>
        <strain evidence="3">JCM 15614</strain>
    </source>
</reference>
<evidence type="ECO:0000256" key="1">
    <source>
        <dbReference type="SAM" id="Phobius"/>
    </source>
</evidence>
<sequence>MAVLVWTVAVVGVAGVMATLRLPSPQHRIALALVGIALALLFWPIECATAMGLAPEGVPVDSRTWCTSAVGLRLPSEGGIGVVLGGVVLLAIVNALVRRRQGQPRP</sequence>
<keyword evidence="1" id="KW-0472">Membrane</keyword>
<keyword evidence="1" id="KW-1133">Transmembrane helix</keyword>